<evidence type="ECO:0000313" key="2">
    <source>
        <dbReference type="EMBL" id="RMC11279.1"/>
    </source>
</evidence>
<reference evidence="2 3" key="1">
    <citation type="submission" date="2018-07" db="EMBL/GenBank/DDBJ databases">
        <title>A high quality draft genome assembly of the barn swallow (H. rustica rustica).</title>
        <authorList>
            <person name="Formenti G."/>
            <person name="Chiara M."/>
            <person name="Poveda L."/>
            <person name="Francoijs K.-J."/>
            <person name="Bonisoli-Alquati A."/>
            <person name="Canova L."/>
            <person name="Gianfranceschi L."/>
            <person name="Horner D.S."/>
            <person name="Saino N."/>
        </authorList>
    </citation>
    <scope>NUCLEOTIDE SEQUENCE [LARGE SCALE GENOMIC DNA]</scope>
    <source>
        <strain evidence="2">Chelidonia</strain>
        <tissue evidence="2">Blood</tissue>
    </source>
</reference>
<evidence type="ECO:0000256" key="1">
    <source>
        <dbReference type="SAM" id="MobiDB-lite"/>
    </source>
</evidence>
<dbReference type="AlphaFoldDB" id="A0A3M0KDM4"/>
<proteinExistence type="predicted"/>
<dbReference type="Proteomes" id="UP000269221">
    <property type="component" value="Unassembled WGS sequence"/>
</dbReference>
<keyword evidence="3" id="KW-1185">Reference proteome</keyword>
<feature type="compositionally biased region" description="Low complexity" evidence="1">
    <location>
        <begin position="25"/>
        <end position="38"/>
    </location>
</feature>
<feature type="compositionally biased region" description="Basic and acidic residues" evidence="1">
    <location>
        <begin position="42"/>
        <end position="56"/>
    </location>
</feature>
<evidence type="ECO:0000313" key="3">
    <source>
        <dbReference type="Proteomes" id="UP000269221"/>
    </source>
</evidence>
<name>A0A3M0KDM4_HIRRU</name>
<organism evidence="2 3">
    <name type="scientific">Hirundo rustica rustica</name>
    <dbReference type="NCBI Taxonomy" id="333673"/>
    <lineage>
        <taxon>Eukaryota</taxon>
        <taxon>Metazoa</taxon>
        <taxon>Chordata</taxon>
        <taxon>Craniata</taxon>
        <taxon>Vertebrata</taxon>
        <taxon>Euteleostomi</taxon>
        <taxon>Archelosauria</taxon>
        <taxon>Archosauria</taxon>
        <taxon>Dinosauria</taxon>
        <taxon>Saurischia</taxon>
        <taxon>Theropoda</taxon>
        <taxon>Coelurosauria</taxon>
        <taxon>Aves</taxon>
        <taxon>Neognathae</taxon>
        <taxon>Neoaves</taxon>
        <taxon>Telluraves</taxon>
        <taxon>Australaves</taxon>
        <taxon>Passeriformes</taxon>
        <taxon>Sylvioidea</taxon>
        <taxon>Hirundinidae</taxon>
        <taxon>Hirundo</taxon>
    </lineage>
</organism>
<accession>A0A3M0KDM4</accession>
<sequence>MRLRPAARRQLVSARGPESRRLHLSPRSPLSHLQLSRSVRVQRGEPRVHRDPERRDGSRIPLLRWAGSKLTCASSRCLRCEATAWSSGRKEQLLVWEKLGNSVVQTLGHSCNSPVVFTLFSVSRQGN</sequence>
<dbReference type="EMBL" id="QRBI01000108">
    <property type="protein sequence ID" value="RMC11279.1"/>
    <property type="molecule type" value="Genomic_DNA"/>
</dbReference>
<comment type="caution">
    <text evidence="2">The sequence shown here is derived from an EMBL/GenBank/DDBJ whole genome shotgun (WGS) entry which is preliminary data.</text>
</comment>
<protein>
    <submittedName>
        <fullName evidence="2">Uncharacterized protein</fullName>
    </submittedName>
</protein>
<feature type="region of interest" description="Disordered" evidence="1">
    <location>
        <begin position="1"/>
        <end position="56"/>
    </location>
</feature>
<gene>
    <name evidence="2" type="ORF">DUI87_11398</name>
</gene>